<feature type="region of interest" description="Disordered" evidence="1">
    <location>
        <begin position="17"/>
        <end position="40"/>
    </location>
</feature>
<evidence type="ECO:0000313" key="2">
    <source>
        <dbReference type="Proteomes" id="UP000694915"/>
    </source>
</evidence>
<gene>
    <name evidence="3" type="primary">Srarp</name>
</gene>
<evidence type="ECO:0000313" key="3">
    <source>
        <dbReference type="RefSeq" id="XP_026638072.1"/>
    </source>
</evidence>
<dbReference type="Proteomes" id="UP000694915">
    <property type="component" value="Chromosome 10"/>
</dbReference>
<organism evidence="2 3">
    <name type="scientific">Microtus ochrogaster</name>
    <name type="common">Prairie vole</name>
    <dbReference type="NCBI Taxonomy" id="79684"/>
    <lineage>
        <taxon>Eukaryota</taxon>
        <taxon>Metazoa</taxon>
        <taxon>Chordata</taxon>
        <taxon>Craniata</taxon>
        <taxon>Vertebrata</taxon>
        <taxon>Euteleostomi</taxon>
        <taxon>Mammalia</taxon>
        <taxon>Eutheria</taxon>
        <taxon>Euarchontoglires</taxon>
        <taxon>Glires</taxon>
        <taxon>Rodentia</taxon>
        <taxon>Myomorpha</taxon>
        <taxon>Muroidea</taxon>
        <taxon>Cricetidae</taxon>
        <taxon>Arvicolinae</taxon>
        <taxon>Microtus</taxon>
    </lineage>
</organism>
<reference evidence="3" key="1">
    <citation type="submission" date="2025-08" db="UniProtKB">
        <authorList>
            <consortium name="RefSeq"/>
        </authorList>
    </citation>
    <scope>IDENTIFICATION</scope>
</reference>
<evidence type="ECO:0000256" key="1">
    <source>
        <dbReference type="SAM" id="MobiDB-lite"/>
    </source>
</evidence>
<dbReference type="PANTHER" id="PTHR38494">
    <property type="entry name" value="STEROID RECEPTOR-ASSOCIATED AND REGULATED PROTEIN"/>
    <property type="match status" value="1"/>
</dbReference>
<accession>A0ABM1U7W0</accession>
<dbReference type="Pfam" id="PF15547">
    <property type="entry name" value="C1ORF64"/>
    <property type="match status" value="1"/>
</dbReference>
<feature type="compositionally biased region" description="Low complexity" evidence="1">
    <location>
        <begin position="139"/>
        <end position="152"/>
    </location>
</feature>
<dbReference type="PANTHER" id="PTHR38494:SF1">
    <property type="entry name" value="STEROID RECEPTOR-ASSOCIATED AND REGULATED PROTEIN"/>
    <property type="match status" value="1"/>
</dbReference>
<keyword evidence="3" id="KW-0675">Receptor</keyword>
<dbReference type="RefSeq" id="XP_026638072.1">
    <property type="nucleotide sequence ID" value="XM_026782271.1"/>
</dbReference>
<dbReference type="GeneID" id="101987128"/>
<sequence>MKLLLCWNVEFKGGGKTHPRTVSDCGSRASSTEPQDRGASLKESSLEMSYAMQPAGPQKAVPTAHLTVVIDCATGRQVSLAAPPVPPQASRPSQGRVTPPMKTFVMFCGENTLRGTQDFPLSCRPLAGTKDTVPSDGGLPALASLPASPLSPQDDPQAQRSFLKPGATERHAAWDTVKCSLQALSSCVCGQAE</sequence>
<feature type="region of interest" description="Disordered" evidence="1">
    <location>
        <begin position="131"/>
        <end position="160"/>
    </location>
</feature>
<name>A0ABM1U7W0_MICOH</name>
<dbReference type="InterPro" id="IPR027852">
    <property type="entry name" value="C1ORF64"/>
</dbReference>
<keyword evidence="2" id="KW-1185">Reference proteome</keyword>
<protein>
    <submittedName>
        <fullName evidence="3">Steroid receptor-associated and regulated protein</fullName>
    </submittedName>
</protein>
<proteinExistence type="predicted"/>